<proteinExistence type="predicted"/>
<dbReference type="Gene3D" id="2.60.120.620">
    <property type="entry name" value="q2cbj1_9rhob like domain"/>
    <property type="match status" value="1"/>
</dbReference>
<dbReference type="KEGG" id="ehx:EMIHUDRAFT_113561"/>
<reference evidence="2" key="2">
    <citation type="submission" date="2024-10" db="UniProtKB">
        <authorList>
            <consortium name="EnsemblProtists"/>
        </authorList>
    </citation>
    <scope>IDENTIFICATION</scope>
</reference>
<dbReference type="Proteomes" id="UP000013827">
    <property type="component" value="Unassembled WGS sequence"/>
</dbReference>
<dbReference type="RefSeq" id="XP_005782201.1">
    <property type="nucleotide sequence ID" value="XM_005782144.1"/>
</dbReference>
<keyword evidence="3" id="KW-1185">Reference proteome</keyword>
<evidence type="ECO:0000256" key="1">
    <source>
        <dbReference type="SAM" id="MobiDB-lite"/>
    </source>
</evidence>
<feature type="compositionally biased region" description="Basic residues" evidence="1">
    <location>
        <begin position="11"/>
        <end position="21"/>
    </location>
</feature>
<sequence length="174" mass="18906">MRPTAGMAGRHPARHGGGKLRLKAEQVRDPVAGKGWERGGKRRAGERPFERVVVYLNQDFAGGQTGFWTSHDAPGKKEHCRFLRDCEAKPHDLVVTPATGMACCMDQNLLHEGLPVTAGVKYVLRTDFVHERALPAPHPKLAGRGGGGGNASPPPDGASEWERLFETSCKNYAD</sequence>
<dbReference type="EnsemblProtists" id="EOD29772">
    <property type="protein sequence ID" value="EOD29772"/>
    <property type="gene ID" value="EMIHUDRAFT_113561"/>
</dbReference>
<organism evidence="2 3">
    <name type="scientific">Emiliania huxleyi (strain CCMP1516)</name>
    <dbReference type="NCBI Taxonomy" id="280463"/>
    <lineage>
        <taxon>Eukaryota</taxon>
        <taxon>Haptista</taxon>
        <taxon>Haptophyta</taxon>
        <taxon>Prymnesiophyceae</taxon>
        <taxon>Isochrysidales</taxon>
        <taxon>Noelaerhabdaceae</taxon>
        <taxon>Emiliania</taxon>
    </lineage>
</organism>
<evidence type="ECO:0008006" key="4">
    <source>
        <dbReference type="Google" id="ProtNLM"/>
    </source>
</evidence>
<feature type="region of interest" description="Disordered" evidence="1">
    <location>
        <begin position="1"/>
        <end position="43"/>
    </location>
</feature>
<accession>A0A0D3K1Y7</accession>
<dbReference type="PaxDb" id="2903-EOD29772"/>
<protein>
    <recommendedName>
        <fullName evidence="4">Prolyl 4-hydroxylase alpha subunit Fe(2+) 2OG dioxygenase domain-containing protein</fullName>
    </recommendedName>
</protein>
<evidence type="ECO:0000313" key="3">
    <source>
        <dbReference type="Proteomes" id="UP000013827"/>
    </source>
</evidence>
<reference evidence="3" key="1">
    <citation type="journal article" date="2013" name="Nature">
        <title>Pan genome of the phytoplankton Emiliania underpins its global distribution.</title>
        <authorList>
            <person name="Read B.A."/>
            <person name="Kegel J."/>
            <person name="Klute M.J."/>
            <person name="Kuo A."/>
            <person name="Lefebvre S.C."/>
            <person name="Maumus F."/>
            <person name="Mayer C."/>
            <person name="Miller J."/>
            <person name="Monier A."/>
            <person name="Salamov A."/>
            <person name="Young J."/>
            <person name="Aguilar M."/>
            <person name="Claverie J.M."/>
            <person name="Frickenhaus S."/>
            <person name="Gonzalez K."/>
            <person name="Herman E.K."/>
            <person name="Lin Y.C."/>
            <person name="Napier J."/>
            <person name="Ogata H."/>
            <person name="Sarno A.F."/>
            <person name="Shmutz J."/>
            <person name="Schroeder D."/>
            <person name="de Vargas C."/>
            <person name="Verret F."/>
            <person name="von Dassow P."/>
            <person name="Valentin K."/>
            <person name="Van de Peer Y."/>
            <person name="Wheeler G."/>
            <person name="Dacks J.B."/>
            <person name="Delwiche C.F."/>
            <person name="Dyhrman S.T."/>
            <person name="Glockner G."/>
            <person name="John U."/>
            <person name="Richards T."/>
            <person name="Worden A.Z."/>
            <person name="Zhang X."/>
            <person name="Grigoriev I.V."/>
            <person name="Allen A.E."/>
            <person name="Bidle K."/>
            <person name="Borodovsky M."/>
            <person name="Bowler C."/>
            <person name="Brownlee C."/>
            <person name="Cock J.M."/>
            <person name="Elias M."/>
            <person name="Gladyshev V.N."/>
            <person name="Groth M."/>
            <person name="Guda C."/>
            <person name="Hadaegh A."/>
            <person name="Iglesias-Rodriguez M.D."/>
            <person name="Jenkins J."/>
            <person name="Jones B.M."/>
            <person name="Lawson T."/>
            <person name="Leese F."/>
            <person name="Lindquist E."/>
            <person name="Lobanov A."/>
            <person name="Lomsadze A."/>
            <person name="Malik S.B."/>
            <person name="Marsh M.E."/>
            <person name="Mackinder L."/>
            <person name="Mock T."/>
            <person name="Mueller-Roeber B."/>
            <person name="Pagarete A."/>
            <person name="Parker M."/>
            <person name="Probert I."/>
            <person name="Quesneville H."/>
            <person name="Raines C."/>
            <person name="Rensing S.A."/>
            <person name="Riano-Pachon D.M."/>
            <person name="Richier S."/>
            <person name="Rokitta S."/>
            <person name="Shiraiwa Y."/>
            <person name="Soanes D.M."/>
            <person name="van der Giezen M."/>
            <person name="Wahlund T.M."/>
            <person name="Williams B."/>
            <person name="Wilson W."/>
            <person name="Wolfe G."/>
            <person name="Wurch L.L."/>
        </authorList>
    </citation>
    <scope>NUCLEOTIDE SEQUENCE</scope>
</reference>
<feature type="region of interest" description="Disordered" evidence="1">
    <location>
        <begin position="136"/>
        <end position="160"/>
    </location>
</feature>
<evidence type="ECO:0000313" key="2">
    <source>
        <dbReference type="EnsemblProtists" id="EOD29772"/>
    </source>
</evidence>
<dbReference type="GeneID" id="17275046"/>
<dbReference type="AlphaFoldDB" id="A0A0D3K1Y7"/>
<name>A0A0D3K1Y7_EMIH1</name>
<dbReference type="HOGENOM" id="CLU_1542922_0_0_1"/>